<organism evidence="2 3">
    <name type="scientific">Solanum commersonii</name>
    <name type="common">Commerson's wild potato</name>
    <name type="synonym">Commerson's nightshade</name>
    <dbReference type="NCBI Taxonomy" id="4109"/>
    <lineage>
        <taxon>Eukaryota</taxon>
        <taxon>Viridiplantae</taxon>
        <taxon>Streptophyta</taxon>
        <taxon>Embryophyta</taxon>
        <taxon>Tracheophyta</taxon>
        <taxon>Spermatophyta</taxon>
        <taxon>Magnoliopsida</taxon>
        <taxon>eudicotyledons</taxon>
        <taxon>Gunneridae</taxon>
        <taxon>Pentapetalae</taxon>
        <taxon>asterids</taxon>
        <taxon>lamiids</taxon>
        <taxon>Solanales</taxon>
        <taxon>Solanaceae</taxon>
        <taxon>Solanoideae</taxon>
        <taxon>Solaneae</taxon>
        <taxon>Solanum</taxon>
    </lineage>
</organism>
<keyword evidence="1" id="KW-0472">Membrane</keyword>
<feature type="transmembrane region" description="Helical" evidence="1">
    <location>
        <begin position="55"/>
        <end position="79"/>
    </location>
</feature>
<dbReference type="AlphaFoldDB" id="A0A9J5Z2C9"/>
<evidence type="ECO:0000256" key="1">
    <source>
        <dbReference type="SAM" id="Phobius"/>
    </source>
</evidence>
<keyword evidence="3" id="KW-1185">Reference proteome</keyword>
<keyword evidence="1" id="KW-1133">Transmembrane helix</keyword>
<dbReference type="Proteomes" id="UP000824120">
    <property type="component" value="Chromosome 5"/>
</dbReference>
<accession>A0A9J5Z2C9</accession>
<sequence length="133" mass="15039">MVMTSLIATMTFQAGMKPQEVSDKIIRNNVVQSSQIVLILYRVNTTTFVAPCSTILLLIITTFVASLSTILLLISGLLLRKKPFYKGFDDSYVVHSHFSSTHLWKINIHHHAKERSKNNLVKLLKLLLRCGTL</sequence>
<protein>
    <submittedName>
        <fullName evidence="2">Uncharacterized protein</fullName>
    </submittedName>
</protein>
<evidence type="ECO:0000313" key="2">
    <source>
        <dbReference type="EMBL" id="KAG5605238.1"/>
    </source>
</evidence>
<keyword evidence="1" id="KW-0812">Transmembrane</keyword>
<proteinExistence type="predicted"/>
<dbReference type="EMBL" id="JACXVP010000005">
    <property type="protein sequence ID" value="KAG5605238.1"/>
    <property type="molecule type" value="Genomic_DNA"/>
</dbReference>
<comment type="caution">
    <text evidence="2">The sequence shown here is derived from an EMBL/GenBank/DDBJ whole genome shotgun (WGS) entry which is preliminary data.</text>
</comment>
<gene>
    <name evidence="2" type="ORF">H5410_026730</name>
</gene>
<evidence type="ECO:0000313" key="3">
    <source>
        <dbReference type="Proteomes" id="UP000824120"/>
    </source>
</evidence>
<name>A0A9J5Z2C9_SOLCO</name>
<reference evidence="2 3" key="1">
    <citation type="submission" date="2020-09" db="EMBL/GenBank/DDBJ databases">
        <title>De no assembly of potato wild relative species, Solanum commersonii.</title>
        <authorList>
            <person name="Cho K."/>
        </authorList>
    </citation>
    <scope>NUCLEOTIDE SEQUENCE [LARGE SCALE GENOMIC DNA]</scope>
    <source>
        <strain evidence="2">LZ3.2</strain>
        <tissue evidence="2">Leaf</tissue>
    </source>
</reference>